<reference evidence="1 2" key="2">
    <citation type="submission" date="2016-08" db="EMBL/GenBank/DDBJ databases">
        <title>Pervasive Adenine N6-methylation of Active Genes in Fungi.</title>
        <authorList>
            <consortium name="DOE Joint Genome Institute"/>
            <person name="Mondo S.J."/>
            <person name="Dannebaum R.O."/>
            <person name="Kuo R.C."/>
            <person name="Labutti K."/>
            <person name="Haridas S."/>
            <person name="Kuo A."/>
            <person name="Salamov A."/>
            <person name="Ahrendt S.R."/>
            <person name="Lipzen A."/>
            <person name="Sullivan W."/>
            <person name="Andreopoulos W.B."/>
            <person name="Clum A."/>
            <person name="Lindquist E."/>
            <person name="Daum C."/>
            <person name="Ramamoorthy G.K."/>
            <person name="Gryganskyi A."/>
            <person name="Culley D."/>
            <person name="Magnuson J.K."/>
            <person name="James T.Y."/>
            <person name="O'Malley M.A."/>
            <person name="Stajich J.E."/>
            <person name="Spatafora J.W."/>
            <person name="Visel A."/>
            <person name="Grigoriev I.V."/>
        </authorList>
    </citation>
    <scope>NUCLEOTIDE SEQUENCE [LARGE SCALE GENOMIC DNA]</scope>
    <source>
        <strain evidence="1 2">S4</strain>
    </source>
</reference>
<organism evidence="1 2">
    <name type="scientific">Anaeromyces robustus</name>
    <dbReference type="NCBI Taxonomy" id="1754192"/>
    <lineage>
        <taxon>Eukaryota</taxon>
        <taxon>Fungi</taxon>
        <taxon>Fungi incertae sedis</taxon>
        <taxon>Chytridiomycota</taxon>
        <taxon>Chytridiomycota incertae sedis</taxon>
        <taxon>Neocallimastigomycetes</taxon>
        <taxon>Neocallimastigales</taxon>
        <taxon>Neocallimastigaceae</taxon>
        <taxon>Anaeromyces</taxon>
    </lineage>
</organism>
<gene>
    <name evidence="1" type="ORF">BCR32DRAFT_287627</name>
</gene>
<accession>A0A1Y1VS77</accession>
<comment type="caution">
    <text evidence="1">The sequence shown here is derived from an EMBL/GenBank/DDBJ whole genome shotgun (WGS) entry which is preliminary data.</text>
</comment>
<evidence type="ECO:0000313" key="2">
    <source>
        <dbReference type="Proteomes" id="UP000193944"/>
    </source>
</evidence>
<sequence length="74" mass="8297">MAQFLDYTLDILHNNPIDSLKQGALLLNEASTLIYPKAIGLRLSDIRDDVRIGSLCQILLSNLNIKESERVSNQ</sequence>
<reference evidence="1 2" key="1">
    <citation type="submission" date="2016-08" db="EMBL/GenBank/DDBJ databases">
        <title>A Parts List for Fungal Cellulosomes Revealed by Comparative Genomics.</title>
        <authorList>
            <consortium name="DOE Joint Genome Institute"/>
            <person name="Haitjema C.H."/>
            <person name="Gilmore S.P."/>
            <person name="Henske J.K."/>
            <person name="Solomon K.V."/>
            <person name="De Groot R."/>
            <person name="Kuo A."/>
            <person name="Mondo S.J."/>
            <person name="Salamov A.A."/>
            <person name="Labutti K."/>
            <person name="Zhao Z."/>
            <person name="Chiniquy J."/>
            <person name="Barry K."/>
            <person name="Brewer H.M."/>
            <person name="Purvine S.O."/>
            <person name="Wright A.T."/>
            <person name="Boxma B."/>
            <person name="Van Alen T."/>
            <person name="Hackstein J.H."/>
            <person name="Baker S.E."/>
            <person name="Grigoriev I.V."/>
            <person name="O'Malley M.A."/>
        </authorList>
    </citation>
    <scope>NUCLEOTIDE SEQUENCE [LARGE SCALE GENOMIC DNA]</scope>
    <source>
        <strain evidence="1 2">S4</strain>
    </source>
</reference>
<evidence type="ECO:0000313" key="1">
    <source>
        <dbReference type="EMBL" id="ORX63624.1"/>
    </source>
</evidence>
<dbReference type="EMBL" id="MCFG01000605">
    <property type="protein sequence ID" value="ORX63624.1"/>
    <property type="molecule type" value="Genomic_DNA"/>
</dbReference>
<keyword evidence="2" id="KW-1185">Reference proteome</keyword>
<dbReference type="Proteomes" id="UP000193944">
    <property type="component" value="Unassembled WGS sequence"/>
</dbReference>
<proteinExistence type="predicted"/>
<dbReference type="AlphaFoldDB" id="A0A1Y1VS77"/>
<name>A0A1Y1VS77_9FUNG</name>
<protein>
    <submittedName>
        <fullName evidence="1">Uncharacterized protein</fullName>
    </submittedName>
</protein>